<protein>
    <submittedName>
        <fullName evidence="1">Uncharacterized protein</fullName>
    </submittedName>
</protein>
<name>A0AAN1LBK8_9RHOB</name>
<dbReference type="EMBL" id="CP010767">
    <property type="protein sequence ID" value="ATG44747.1"/>
    <property type="molecule type" value="Genomic_DNA"/>
</dbReference>
<accession>A0AAN1LBK8</accession>
<organism evidence="1 2">
    <name type="scientific">Phaeobacter piscinae</name>
    <dbReference type="NCBI Taxonomy" id="1580596"/>
    <lineage>
        <taxon>Bacteria</taxon>
        <taxon>Pseudomonadati</taxon>
        <taxon>Pseudomonadota</taxon>
        <taxon>Alphaproteobacteria</taxon>
        <taxon>Rhodobacterales</taxon>
        <taxon>Roseobacteraceae</taxon>
        <taxon>Phaeobacter</taxon>
    </lineage>
</organism>
<dbReference type="Proteomes" id="UP000218606">
    <property type="component" value="Chromosome"/>
</dbReference>
<gene>
    <name evidence="1" type="ORF">PhaeoP13_02845</name>
</gene>
<evidence type="ECO:0000313" key="2">
    <source>
        <dbReference type="Proteomes" id="UP000218606"/>
    </source>
</evidence>
<reference evidence="1 2" key="1">
    <citation type="journal article" date="2017" name="Front. Microbiol.">
        <title>Phaeobacter piscinae sp. nov., a species of the Roseobacter group and potential aquaculture probiont.</title>
        <authorList>
            <person name="Sonnenschein E.C."/>
            <person name="Phippen C.B.W."/>
            <person name="Nielsen K.F."/>
            <person name="Mateiu R.V."/>
            <person name="Melchiorsen J."/>
            <person name="Gram L."/>
            <person name="Overmann J."/>
            <person name="Freese H.M."/>
        </authorList>
    </citation>
    <scope>NUCLEOTIDE SEQUENCE [LARGE SCALE GENOMIC DNA]</scope>
    <source>
        <strain evidence="1 2">P13</strain>
    </source>
</reference>
<dbReference type="AlphaFoldDB" id="A0AAN1LBK8"/>
<evidence type="ECO:0000313" key="1">
    <source>
        <dbReference type="EMBL" id="ATG44747.1"/>
    </source>
</evidence>
<proteinExistence type="predicted"/>
<sequence length="35" mass="4312">MDQSALRRCNLTAHKVYQDDWRHALRRNLLKQRFA</sequence>